<dbReference type="RefSeq" id="WP_283891958.1">
    <property type="nucleotide sequence ID" value="NZ_JARWAF010000002.1"/>
</dbReference>
<dbReference type="Gene3D" id="1.10.10.10">
    <property type="entry name" value="Winged helix-like DNA-binding domain superfamily/Winged helix DNA-binding domain"/>
    <property type="match status" value="1"/>
</dbReference>
<keyword evidence="3" id="KW-1185">Reference proteome</keyword>
<dbReference type="InterPro" id="IPR036390">
    <property type="entry name" value="WH_DNA-bd_sf"/>
</dbReference>
<dbReference type="Proteomes" id="UP001237194">
    <property type="component" value="Unassembled WGS sequence"/>
</dbReference>
<evidence type="ECO:0000313" key="3">
    <source>
        <dbReference type="Proteomes" id="UP001237194"/>
    </source>
</evidence>
<proteinExistence type="predicted"/>
<reference evidence="2 3" key="1">
    <citation type="submission" date="2023-04" db="EMBL/GenBank/DDBJ databases">
        <title>A novel species of the genus Streptomyces: Streptomyces pakalii sp. nov. isolated from a Mexican soil jungle.</title>
        <authorList>
            <person name="Chavez-Hernandez M.A."/>
            <person name="Ortiz-Alvarez J."/>
            <person name="Villa-Tanaca L."/>
            <person name="Hernandez-Rodriguez C."/>
        </authorList>
    </citation>
    <scope>NUCLEOTIDE SEQUENCE [LARGE SCALE GENOMIC DNA]</scope>
    <source>
        <strain evidence="2 3">ENCB-J15</strain>
    </source>
</reference>
<dbReference type="SUPFAM" id="SSF46785">
    <property type="entry name" value="Winged helix' DNA-binding domain"/>
    <property type="match status" value="1"/>
</dbReference>
<dbReference type="PANTHER" id="PTHR33169:SF13">
    <property type="entry name" value="PADR-FAMILY TRANSCRIPTIONAL REGULATOR"/>
    <property type="match status" value="1"/>
</dbReference>
<dbReference type="EMBL" id="JARWAF010000002">
    <property type="protein sequence ID" value="MDJ1640031.1"/>
    <property type="molecule type" value="Genomic_DNA"/>
</dbReference>
<dbReference type="InterPro" id="IPR052509">
    <property type="entry name" value="Metal_resp_DNA-bind_regulator"/>
</dbReference>
<name>A0ABT7D2K5_9ACTN</name>
<sequence length="115" mass="12391">MSARSLQEPTLLLLTALADEPQHGYALIQEIAAISHGRVRLRAGTLYGALNRLLTQGVVRVESEEVVGSRLRRTYALTDDGYALLAAEADRLRATAEVAQRRIALGRPARNGAGA</sequence>
<organism evidence="2 3">
    <name type="scientific">Streptomyces pakalii</name>
    <dbReference type="NCBI Taxonomy" id="3036494"/>
    <lineage>
        <taxon>Bacteria</taxon>
        <taxon>Bacillati</taxon>
        <taxon>Actinomycetota</taxon>
        <taxon>Actinomycetes</taxon>
        <taxon>Kitasatosporales</taxon>
        <taxon>Streptomycetaceae</taxon>
        <taxon>Streptomyces</taxon>
    </lineage>
</organism>
<gene>
    <name evidence="2" type="ORF">P5W92_06355</name>
</gene>
<dbReference type="InterPro" id="IPR005149">
    <property type="entry name" value="Tscrpt_reg_PadR_N"/>
</dbReference>
<evidence type="ECO:0000259" key="1">
    <source>
        <dbReference type="Pfam" id="PF03551"/>
    </source>
</evidence>
<feature type="domain" description="Transcription regulator PadR N-terminal" evidence="1">
    <location>
        <begin position="13"/>
        <end position="86"/>
    </location>
</feature>
<dbReference type="PANTHER" id="PTHR33169">
    <property type="entry name" value="PADR-FAMILY TRANSCRIPTIONAL REGULATOR"/>
    <property type="match status" value="1"/>
</dbReference>
<dbReference type="InterPro" id="IPR036388">
    <property type="entry name" value="WH-like_DNA-bd_sf"/>
</dbReference>
<comment type="caution">
    <text evidence="2">The sequence shown here is derived from an EMBL/GenBank/DDBJ whole genome shotgun (WGS) entry which is preliminary data.</text>
</comment>
<dbReference type="Pfam" id="PF03551">
    <property type="entry name" value="PadR"/>
    <property type="match status" value="1"/>
</dbReference>
<accession>A0ABT7D2K5</accession>
<evidence type="ECO:0000313" key="2">
    <source>
        <dbReference type="EMBL" id="MDJ1640031.1"/>
    </source>
</evidence>
<protein>
    <submittedName>
        <fullName evidence="2">Helix-turn-helix transcriptional regulator</fullName>
    </submittedName>
</protein>